<comment type="caution">
    <text evidence="1">The sequence shown here is derived from an EMBL/GenBank/DDBJ whole genome shotgun (WGS) entry which is preliminary data.</text>
</comment>
<organism evidence="1 2">
    <name type="scientific">Rhizobium freirei PRF 81</name>
    <dbReference type="NCBI Taxonomy" id="363754"/>
    <lineage>
        <taxon>Bacteria</taxon>
        <taxon>Pseudomonadati</taxon>
        <taxon>Pseudomonadota</taxon>
        <taxon>Alphaproteobacteria</taxon>
        <taxon>Hyphomicrobiales</taxon>
        <taxon>Rhizobiaceae</taxon>
        <taxon>Rhizobium/Agrobacterium group</taxon>
        <taxon>Rhizobium</taxon>
    </lineage>
</organism>
<dbReference type="AlphaFoldDB" id="N6V7H5"/>
<dbReference type="Proteomes" id="UP000012429">
    <property type="component" value="Unassembled WGS sequence"/>
</dbReference>
<dbReference type="PATRIC" id="fig|363754.4.peg.1142"/>
<reference evidence="1 2" key="1">
    <citation type="journal article" date="2012" name="BMC Genomics">
        <title>Genomic basis of broad host range and environmental adaptability of Rhizobium tropici CIAT 899 and Rhizobium sp. PRF 81 which are used in inoculants for common bean (Phaseolus vulgaris L.).</title>
        <authorList>
            <person name="Ormeno-Orrillo E."/>
            <person name="Menna P."/>
            <person name="Almeida L.G."/>
            <person name="Ollero F.J."/>
            <person name="Nicolas M.F."/>
            <person name="Pains Rodrigues E."/>
            <person name="Shigueyoshi Nakatani A."/>
            <person name="Silva Batista J.S."/>
            <person name="Oliveira Chueire L.M."/>
            <person name="Souza R.C."/>
            <person name="Ribeiro Vasconcelos A.T."/>
            <person name="Megias M."/>
            <person name="Hungria M."/>
            <person name="Martinez-Romero E."/>
        </authorList>
    </citation>
    <scope>NUCLEOTIDE SEQUENCE [LARGE SCALE GENOMIC DNA]</scope>
    <source>
        <strain evidence="1 2">PRF 81</strain>
    </source>
</reference>
<dbReference type="RefSeq" id="WP_004110157.1">
    <property type="nucleotide sequence ID" value="NZ_AQHN01000011.1"/>
</dbReference>
<name>N6V7H5_9HYPH</name>
<keyword evidence="2" id="KW-1185">Reference proteome</keyword>
<dbReference type="EMBL" id="AQHN01000011">
    <property type="protein sequence ID" value="ENN89111.1"/>
    <property type="molecule type" value="Genomic_DNA"/>
</dbReference>
<protein>
    <submittedName>
        <fullName evidence="1">Uncharacterized protein</fullName>
    </submittedName>
</protein>
<dbReference type="STRING" id="363754.RHSP_01137"/>
<accession>N6V7H5</accession>
<proteinExistence type="predicted"/>
<dbReference type="OrthoDB" id="9852557at2"/>
<sequence>MAGLDNLPCKGCWWIEGGRCYQDKLADVHGLARAPRIGDPKPYGLEITDALITACMSRGVHERKSAVYGRLAAHLRDIGVEVVFTSLPAIKDSSQ</sequence>
<evidence type="ECO:0000313" key="1">
    <source>
        <dbReference type="EMBL" id="ENN89111.1"/>
    </source>
</evidence>
<gene>
    <name evidence="1" type="ORF">RHSP_01137</name>
</gene>
<evidence type="ECO:0000313" key="2">
    <source>
        <dbReference type="Proteomes" id="UP000012429"/>
    </source>
</evidence>